<dbReference type="Proteomes" id="UP001279410">
    <property type="component" value="Unassembled WGS sequence"/>
</dbReference>
<sequence length="473" mass="52664">MSLSSTSSLDRNDTSQEYMDDFDNLEGPVSQIIMTRVVRPWICPHLTAVGLGEPTCGMRRVWSCWGAPSQPCLINTNSNTTHHIGSFDSDLNSIDILNNLDSCDLEDDDLMLDADFAEDASLHSDGDGMSHMAQWRRRQLCWGTQDVHNDNESDFQCYNLTEDPGNKRTDTTKDRDLILDLCPSRSPCLSPLTPGLGLDVEELAEDCSAVRSQLEFLQRLLLQEEDVDDDTLTTDTLSPEANDSSHSSDSQVQALLQEVRQLREELRSRDRTIAQLTLQLTVPTVTGRCRCQEMTGKMDRHTQTTVTERESVASQTPWREHTSQILHSSSQEVQKPLMDRVPKPPPTQAPPPAYPRSEIPADKLPDSPDSNTADSKTEEREDDGKGETKERRGAFTRSLKLPQPSKLRHFLSQTSRPDSSSACTSTAAPPPKMRAPRQLSMPHDPESNDASGVKLKTLAFTSGSSRLPKPKSH</sequence>
<proteinExistence type="inferred from homology"/>
<dbReference type="PANTHER" id="PTHR22461">
    <property type="entry name" value="SERINE-RICH COILED-COIL DOMAIN-CONTAINING PROTEIN 2-RELATED"/>
    <property type="match status" value="1"/>
</dbReference>
<evidence type="ECO:0000313" key="6">
    <source>
        <dbReference type="Proteomes" id="UP001279410"/>
    </source>
</evidence>
<dbReference type="AlphaFoldDB" id="A0AAD3MZT6"/>
<evidence type="ECO:0000256" key="4">
    <source>
        <dbReference type="SAM" id="MobiDB-lite"/>
    </source>
</evidence>
<feature type="region of interest" description="Disordered" evidence="4">
    <location>
        <begin position="296"/>
        <end position="473"/>
    </location>
</feature>
<feature type="region of interest" description="Disordered" evidence="4">
    <location>
        <begin position="1"/>
        <end position="22"/>
    </location>
</feature>
<feature type="compositionally biased region" description="Pro residues" evidence="4">
    <location>
        <begin position="343"/>
        <end position="354"/>
    </location>
</feature>
<feature type="coiled-coil region" evidence="3">
    <location>
        <begin position="252"/>
        <end position="279"/>
    </location>
</feature>
<accession>A0AAD3MZT6</accession>
<comment type="caution">
    <text evidence="5">The sequence shown here is derived from an EMBL/GenBank/DDBJ whole genome shotgun (WGS) entry which is preliminary data.</text>
</comment>
<evidence type="ECO:0000256" key="3">
    <source>
        <dbReference type="SAM" id="Coils"/>
    </source>
</evidence>
<feature type="compositionally biased region" description="Basic and acidic residues" evidence="4">
    <location>
        <begin position="296"/>
        <end position="311"/>
    </location>
</feature>
<evidence type="ECO:0000313" key="5">
    <source>
        <dbReference type="EMBL" id="GLD63218.1"/>
    </source>
</evidence>
<name>A0AAD3MZT6_LATJO</name>
<dbReference type="GO" id="GO:0015630">
    <property type="term" value="C:microtubule cytoskeleton"/>
    <property type="evidence" value="ECO:0007669"/>
    <property type="project" value="TreeGrafter"/>
</dbReference>
<gene>
    <name evidence="5" type="ORF">AKAME5_001486000</name>
</gene>
<organism evidence="5 6">
    <name type="scientific">Lates japonicus</name>
    <name type="common">Japanese lates</name>
    <dbReference type="NCBI Taxonomy" id="270547"/>
    <lineage>
        <taxon>Eukaryota</taxon>
        <taxon>Metazoa</taxon>
        <taxon>Chordata</taxon>
        <taxon>Craniata</taxon>
        <taxon>Vertebrata</taxon>
        <taxon>Euteleostomi</taxon>
        <taxon>Actinopterygii</taxon>
        <taxon>Neopterygii</taxon>
        <taxon>Teleostei</taxon>
        <taxon>Neoteleostei</taxon>
        <taxon>Acanthomorphata</taxon>
        <taxon>Carangaria</taxon>
        <taxon>Carangaria incertae sedis</taxon>
        <taxon>Centropomidae</taxon>
        <taxon>Lates</taxon>
    </lineage>
</organism>
<feature type="compositionally biased region" description="Polar residues" evidence="4">
    <location>
        <begin position="239"/>
        <end position="250"/>
    </location>
</feature>
<dbReference type="GO" id="GO:0001578">
    <property type="term" value="P:microtubule bundle formation"/>
    <property type="evidence" value="ECO:0007669"/>
    <property type="project" value="TreeGrafter"/>
</dbReference>
<evidence type="ECO:0000256" key="2">
    <source>
        <dbReference type="ARBA" id="ARBA00023054"/>
    </source>
</evidence>
<keyword evidence="6" id="KW-1185">Reference proteome</keyword>
<dbReference type="InterPro" id="IPR029627">
    <property type="entry name" value="CCSER"/>
</dbReference>
<dbReference type="PANTHER" id="PTHR22461:SF2">
    <property type="entry name" value="SERINE-RICH COILED-COIL DOMAIN-CONTAINING PROTEIN 2"/>
    <property type="match status" value="1"/>
</dbReference>
<protein>
    <submittedName>
        <fullName evidence="5">Serine-rich coiled-coil domain-containing protein 2-like isoform X1</fullName>
    </submittedName>
</protein>
<feature type="compositionally biased region" description="Low complexity" evidence="4">
    <location>
        <begin position="417"/>
        <end position="427"/>
    </location>
</feature>
<dbReference type="GO" id="GO:0008017">
    <property type="term" value="F:microtubule binding"/>
    <property type="evidence" value="ECO:0007669"/>
    <property type="project" value="TreeGrafter"/>
</dbReference>
<dbReference type="EMBL" id="BRZM01000059">
    <property type="protein sequence ID" value="GLD63218.1"/>
    <property type="molecule type" value="Genomic_DNA"/>
</dbReference>
<feature type="compositionally biased region" description="Basic and acidic residues" evidence="4">
    <location>
        <begin position="375"/>
        <end position="393"/>
    </location>
</feature>
<feature type="compositionally biased region" description="Polar residues" evidence="4">
    <location>
        <begin position="312"/>
        <end position="333"/>
    </location>
</feature>
<reference evidence="5" key="1">
    <citation type="submission" date="2022-08" db="EMBL/GenBank/DDBJ databases">
        <title>Genome sequencing of akame (Lates japonicus).</title>
        <authorList>
            <person name="Hashiguchi Y."/>
            <person name="Takahashi H."/>
        </authorList>
    </citation>
    <scope>NUCLEOTIDE SEQUENCE</scope>
    <source>
        <strain evidence="5">Kochi</strain>
    </source>
</reference>
<feature type="region of interest" description="Disordered" evidence="4">
    <location>
        <begin position="229"/>
        <end position="252"/>
    </location>
</feature>
<evidence type="ECO:0000256" key="1">
    <source>
        <dbReference type="ARBA" id="ARBA00010949"/>
    </source>
</evidence>
<comment type="similarity">
    <text evidence="1">Belongs to the CCSER family.</text>
</comment>
<keyword evidence="2 3" id="KW-0175">Coiled coil</keyword>